<dbReference type="Pfam" id="PF14022">
    <property type="entry name" value="DUF4238"/>
    <property type="match status" value="1"/>
</dbReference>
<dbReference type="InterPro" id="IPR025332">
    <property type="entry name" value="DUF4238"/>
</dbReference>
<accession>A0A059FKT0</accession>
<sequence length="210" mass="23573">MMDQRGAFDELGPLPDAENRSLTELLDSGALEFQINNAVYLDKIFQMTKQTHSILLNGFRWNLVKSPLGRVIISDHPLTFVHPGRHFGLYGIPPGGDDCEMAFPLSKHLYLVGLWEREFESFESEEAVNELNTRQAIFASRHFATSFESTEWLPLALQFRNFSFRTKADTLEHPAGAIHSITGGVFPIESAEAAEEENPLLGTKPIIAQK</sequence>
<protein>
    <submittedName>
        <fullName evidence="1">Uncharacterized protein</fullName>
    </submittedName>
</protein>
<dbReference type="EMBL" id="ARYJ01000001">
    <property type="protein sequence ID" value="KCZ91053.1"/>
    <property type="molecule type" value="Genomic_DNA"/>
</dbReference>
<dbReference type="AlphaFoldDB" id="A0A059FKT0"/>
<comment type="caution">
    <text evidence="1">The sequence shown here is derived from an EMBL/GenBank/DDBJ whole genome shotgun (WGS) entry which is preliminary data.</text>
</comment>
<evidence type="ECO:0000313" key="1">
    <source>
        <dbReference type="EMBL" id="KCZ91053.1"/>
    </source>
</evidence>
<organism evidence="1 2">
    <name type="scientific">Hyphomonas jannaschiana VP2</name>
    <dbReference type="NCBI Taxonomy" id="1280952"/>
    <lineage>
        <taxon>Bacteria</taxon>
        <taxon>Pseudomonadati</taxon>
        <taxon>Pseudomonadota</taxon>
        <taxon>Alphaproteobacteria</taxon>
        <taxon>Hyphomonadales</taxon>
        <taxon>Hyphomonadaceae</taxon>
        <taxon>Hyphomonas</taxon>
    </lineage>
</organism>
<evidence type="ECO:0000313" key="2">
    <source>
        <dbReference type="Proteomes" id="UP000024816"/>
    </source>
</evidence>
<proteinExistence type="predicted"/>
<reference evidence="1 2" key="1">
    <citation type="journal article" date="2014" name="Antonie Van Leeuwenhoek">
        <title>Hyphomonas beringensis sp. nov. and Hyphomonas chukchiensis sp. nov., isolated from surface seawater of the Bering Sea and Chukchi Sea.</title>
        <authorList>
            <person name="Li C."/>
            <person name="Lai Q."/>
            <person name="Li G."/>
            <person name="Dong C."/>
            <person name="Wang J."/>
            <person name="Liao Y."/>
            <person name="Shao Z."/>
        </authorList>
    </citation>
    <scope>NUCLEOTIDE SEQUENCE [LARGE SCALE GENOMIC DNA]</scope>
    <source>
        <strain evidence="1 2">VP2</strain>
    </source>
</reference>
<keyword evidence="2" id="KW-1185">Reference proteome</keyword>
<gene>
    <name evidence="1" type="ORF">HJA_00905</name>
</gene>
<name>A0A059FKT0_9PROT</name>
<dbReference type="Proteomes" id="UP000024816">
    <property type="component" value="Unassembled WGS sequence"/>
</dbReference>